<proteinExistence type="predicted"/>
<organism evidence="3">
    <name type="scientific">Amphora coffeiformis</name>
    <dbReference type="NCBI Taxonomy" id="265554"/>
    <lineage>
        <taxon>Eukaryota</taxon>
        <taxon>Sar</taxon>
        <taxon>Stramenopiles</taxon>
        <taxon>Ochrophyta</taxon>
        <taxon>Bacillariophyta</taxon>
        <taxon>Bacillariophyceae</taxon>
        <taxon>Bacillariophycidae</taxon>
        <taxon>Thalassiophysales</taxon>
        <taxon>Catenulaceae</taxon>
        <taxon>Amphora</taxon>
    </lineage>
</organism>
<dbReference type="EMBL" id="HBIM01017217">
    <property type="protein sequence ID" value="CAE0416229.1"/>
    <property type="molecule type" value="Transcribed_RNA"/>
</dbReference>
<dbReference type="InterPro" id="IPR002130">
    <property type="entry name" value="Cyclophilin-type_PPIase_dom"/>
</dbReference>
<dbReference type="GO" id="GO:0003755">
    <property type="term" value="F:peptidyl-prolyl cis-trans isomerase activity"/>
    <property type="evidence" value="ECO:0007669"/>
    <property type="project" value="InterPro"/>
</dbReference>
<dbReference type="PROSITE" id="PS50072">
    <property type="entry name" value="CSA_PPIASE_2"/>
    <property type="match status" value="1"/>
</dbReference>
<keyword evidence="1" id="KW-0472">Membrane</keyword>
<evidence type="ECO:0000256" key="1">
    <source>
        <dbReference type="SAM" id="Phobius"/>
    </source>
</evidence>
<feature type="domain" description="PPIase cyclophilin-type" evidence="2">
    <location>
        <begin position="303"/>
        <end position="466"/>
    </location>
</feature>
<sequence>MVSPSFVEASLRALSGTTRCFIHLKLPNRHTTVIKIENRVETQAHSISSELLRIDEQSTMGRISPSAREKRLTVAAGSGDLHPVSTPIPTCPSNTARFHLLRSDYMPKYSQRTESIPRRNSSLSSTGVGKSFSGVELAKRKARQLRRRRIVSGVITAFVALISGALGFFAFKFGTEYVLQREEEIRQAVREQEFRPLMEQYRQQIDVLLRDQTYLQERLKHAEAMSQTRIVHTTETDRIYQLQDPINASNQLAAHQAYGGQYAQGIQQLSRQMLIEKFGAGPYRVEMHIAFPGNAQSAVSSASPNGKLVFEMASADQMPHTVYTFLARVSKGLYDGCSFYHNAGHVLVAGATSNVHTQQGVDLRGRFVQSGLEKIHYQEYDPTYPHKEWTVGLAGRPGGTEFYINTRDNSIDHGPGGQTWHEDPTQADPCFARVVAGFDLMERMQSFQYNKSIEGRVALLEARIVS</sequence>
<keyword evidence="1" id="KW-1133">Transmembrane helix</keyword>
<dbReference type="AlphaFoldDB" id="A0A7S3L9W0"/>
<dbReference type="InterPro" id="IPR029000">
    <property type="entry name" value="Cyclophilin-like_dom_sf"/>
</dbReference>
<protein>
    <recommendedName>
        <fullName evidence="2">PPIase cyclophilin-type domain-containing protein</fullName>
    </recommendedName>
</protein>
<dbReference type="Gene3D" id="2.40.100.10">
    <property type="entry name" value="Cyclophilin-like"/>
    <property type="match status" value="1"/>
</dbReference>
<keyword evidence="1" id="KW-0812">Transmembrane</keyword>
<feature type="transmembrane region" description="Helical" evidence="1">
    <location>
        <begin position="150"/>
        <end position="171"/>
    </location>
</feature>
<dbReference type="Pfam" id="PF00160">
    <property type="entry name" value="Pro_isomerase"/>
    <property type="match status" value="1"/>
</dbReference>
<name>A0A7S3L9W0_9STRA</name>
<dbReference type="SUPFAM" id="SSF50891">
    <property type="entry name" value="Cyclophilin-like"/>
    <property type="match status" value="1"/>
</dbReference>
<gene>
    <name evidence="3" type="ORF">ACOF00016_LOCUS13288</name>
</gene>
<reference evidence="3" key="1">
    <citation type="submission" date="2021-01" db="EMBL/GenBank/DDBJ databases">
        <authorList>
            <person name="Corre E."/>
            <person name="Pelletier E."/>
            <person name="Niang G."/>
            <person name="Scheremetjew M."/>
            <person name="Finn R."/>
            <person name="Kale V."/>
            <person name="Holt S."/>
            <person name="Cochrane G."/>
            <person name="Meng A."/>
            <person name="Brown T."/>
            <person name="Cohen L."/>
        </authorList>
    </citation>
    <scope>NUCLEOTIDE SEQUENCE</scope>
    <source>
        <strain evidence="3">CCMP127</strain>
    </source>
</reference>
<evidence type="ECO:0000313" key="3">
    <source>
        <dbReference type="EMBL" id="CAE0416229.1"/>
    </source>
</evidence>
<accession>A0A7S3L9W0</accession>
<evidence type="ECO:0000259" key="2">
    <source>
        <dbReference type="PROSITE" id="PS50072"/>
    </source>
</evidence>